<evidence type="ECO:0000256" key="1">
    <source>
        <dbReference type="ARBA" id="ARBA00022729"/>
    </source>
</evidence>
<evidence type="ECO:0000313" key="6">
    <source>
        <dbReference type="EMBL" id="MDC0669104.1"/>
    </source>
</evidence>
<dbReference type="PANTHER" id="PTHR36191">
    <property type="entry name" value="ENDO/EXONUCLEASE/PHOSPHATASE DOMAIN-CONTAINING PROTEIN-RELATED"/>
    <property type="match status" value="1"/>
</dbReference>
<dbReference type="InterPro" id="IPR011936">
    <property type="entry name" value="Myxo_disulph_rpt"/>
</dbReference>
<feature type="compositionally biased region" description="Polar residues" evidence="4">
    <location>
        <begin position="1"/>
        <end position="21"/>
    </location>
</feature>
<dbReference type="EMBL" id="JAQNDN010000006">
    <property type="protein sequence ID" value="MDC0669104.1"/>
    <property type="molecule type" value="Genomic_DNA"/>
</dbReference>
<dbReference type="Pfam" id="PF13948">
    <property type="entry name" value="DUF4215"/>
    <property type="match status" value="2"/>
</dbReference>
<sequence length="432" mass="44870">MSGCSNDTGQTPDTDATGTFASDSDGTDGTSTGSTEPTSGTEPTTGPVLQCGNDEVDTGETCDDGNLDNSDACLNSCVLATCGDGFVQVGAEACDDGNSDNSDTCTALCQEAVCGDGFVQLGVEACDDGNSQDDDGCTTTCEMGVVMLCGNGELDDGEACDDGNTLDDDNCLSTCVPYSCGDGFTHTVFEECDDADADVDDECVECIAAYCGDGYTWTGMEACDDGNLDNADDCLVNCEQASCGDGHVHNTDEVCDDGVNDGSYGGCAPGCAALGPHCGDGVLTMGVETCDDGNVVAGDGCDDQCQKELPPECLGYVSFAEPDRAASFNDGPGKVTKCDEQVAGKWYRLEAPAGTMMPTAPLEKFDCGTDAPGWMVGAHPLVDEGIVDRQVCFVWESDCEWEASIQVRNCGDYYVYSFADPPEECLRYCATL</sequence>
<dbReference type="PANTHER" id="PTHR36191:SF4">
    <property type="entry name" value="VWFD DOMAIN-CONTAINING PROTEIN"/>
    <property type="match status" value="1"/>
</dbReference>
<keyword evidence="2" id="KW-0677">Repeat</keyword>
<reference evidence="6 7" key="1">
    <citation type="submission" date="2022-11" db="EMBL/GenBank/DDBJ databases">
        <title>Minimal conservation of predation-associated metabolite biosynthetic gene clusters underscores biosynthetic potential of Myxococcota including descriptions for ten novel species: Archangium lansinium sp. nov., Myxococcus landrumus sp. nov., Nannocystis bai.</title>
        <authorList>
            <person name="Ahearne A."/>
            <person name="Stevens C."/>
            <person name="Dowd S."/>
        </authorList>
    </citation>
    <scope>NUCLEOTIDE SEQUENCE [LARGE SCALE GENOMIC DNA]</scope>
    <source>
        <strain evidence="6 7">NCELM</strain>
    </source>
</reference>
<keyword evidence="3" id="KW-1015">Disulfide bond</keyword>
<comment type="caution">
    <text evidence="6">The sequence shown here is derived from an EMBL/GenBank/DDBJ whole genome shotgun (WGS) entry which is preliminary data.</text>
</comment>
<accession>A0ABT5B6F3</accession>
<gene>
    <name evidence="6" type="ORF">POL58_15240</name>
</gene>
<feature type="compositionally biased region" description="Low complexity" evidence="4">
    <location>
        <begin position="22"/>
        <end position="47"/>
    </location>
</feature>
<dbReference type="Proteomes" id="UP001217838">
    <property type="component" value="Unassembled WGS sequence"/>
</dbReference>
<feature type="domain" description="UMOD/GP2/OIT3-like D8C" evidence="5">
    <location>
        <begin position="356"/>
        <end position="430"/>
    </location>
</feature>
<keyword evidence="7" id="KW-1185">Reference proteome</keyword>
<evidence type="ECO:0000256" key="3">
    <source>
        <dbReference type="ARBA" id="ARBA00023157"/>
    </source>
</evidence>
<feature type="region of interest" description="Disordered" evidence="4">
    <location>
        <begin position="1"/>
        <end position="52"/>
    </location>
</feature>
<evidence type="ECO:0000256" key="2">
    <source>
        <dbReference type="ARBA" id="ARBA00022737"/>
    </source>
</evidence>
<protein>
    <submittedName>
        <fullName evidence="6">DUF4215 domain-containing protein</fullName>
    </submittedName>
</protein>
<proteinExistence type="predicted"/>
<keyword evidence="1" id="KW-0732">Signal</keyword>
<name>A0ABT5B6F3_9BACT</name>
<evidence type="ECO:0000256" key="4">
    <source>
        <dbReference type="SAM" id="MobiDB-lite"/>
    </source>
</evidence>
<dbReference type="RefSeq" id="WP_271998750.1">
    <property type="nucleotide sequence ID" value="NZ_JAQNDN010000006.1"/>
</dbReference>
<evidence type="ECO:0000313" key="7">
    <source>
        <dbReference type="Proteomes" id="UP001217838"/>
    </source>
</evidence>
<organism evidence="6 7">
    <name type="scientific">Nannocystis radixulma</name>
    <dbReference type="NCBI Taxonomy" id="2995305"/>
    <lineage>
        <taxon>Bacteria</taxon>
        <taxon>Pseudomonadati</taxon>
        <taxon>Myxococcota</taxon>
        <taxon>Polyangia</taxon>
        <taxon>Nannocystales</taxon>
        <taxon>Nannocystaceae</taxon>
        <taxon>Nannocystis</taxon>
    </lineage>
</organism>
<dbReference type="NCBIfam" id="TIGR02232">
    <property type="entry name" value="myxo_disulf_rpt"/>
    <property type="match status" value="5"/>
</dbReference>
<evidence type="ECO:0000259" key="5">
    <source>
        <dbReference type="Pfam" id="PF23283"/>
    </source>
</evidence>
<dbReference type="InterPro" id="IPR057774">
    <property type="entry name" value="D8C_UMOD/GP2/OIT3-like"/>
</dbReference>
<dbReference type="Pfam" id="PF23283">
    <property type="entry name" value="D8C_UMOD"/>
    <property type="match status" value="1"/>
</dbReference>